<sequence>MPWRNQPDLYALVWALLISFISGFISIAQRIARGYPPSKLWILSEFSAAVLAGYLMADAYPVLAPQLPEWATLPIMVALAAHIGGRAFQGIETALSKRYRITLPKPGDSPGP</sequence>
<keyword evidence="1" id="KW-0472">Membrane</keyword>
<evidence type="ECO:0000313" key="2">
    <source>
        <dbReference type="EMBL" id="MDH1236495.1"/>
    </source>
</evidence>
<proteinExistence type="predicted"/>
<accession>A0AA42PAG5</accession>
<name>A0AA42PAG5_STUST</name>
<protein>
    <recommendedName>
        <fullName evidence="4">Holin</fullName>
    </recommendedName>
</protein>
<dbReference type="Proteomes" id="UP001158500">
    <property type="component" value="Unassembled WGS sequence"/>
</dbReference>
<dbReference type="EMBL" id="JAOCAE010000006">
    <property type="protein sequence ID" value="MDH1236495.1"/>
    <property type="molecule type" value="Genomic_DNA"/>
</dbReference>
<feature type="transmembrane region" description="Helical" evidence="1">
    <location>
        <begin position="12"/>
        <end position="28"/>
    </location>
</feature>
<feature type="transmembrane region" description="Helical" evidence="1">
    <location>
        <begin position="40"/>
        <end position="57"/>
    </location>
</feature>
<evidence type="ECO:0000313" key="3">
    <source>
        <dbReference type="Proteomes" id="UP001158500"/>
    </source>
</evidence>
<reference evidence="2" key="1">
    <citation type="submission" date="2022-09" db="EMBL/GenBank/DDBJ databases">
        <title>Intensive care unit water sources are persistently colonized with multi-drug resistant bacteria and are the site of extensive horizontal gene transfer of antibiotic resistance genes.</title>
        <authorList>
            <person name="Diorio-Toth L."/>
        </authorList>
    </citation>
    <scope>NUCLEOTIDE SEQUENCE</scope>
    <source>
        <strain evidence="2">GD03947</strain>
    </source>
</reference>
<keyword evidence="1" id="KW-0812">Transmembrane</keyword>
<gene>
    <name evidence="2" type="ORF">N5C32_10640</name>
</gene>
<dbReference type="AlphaFoldDB" id="A0AA42PAG5"/>
<comment type="caution">
    <text evidence="2">The sequence shown here is derived from an EMBL/GenBank/DDBJ whole genome shotgun (WGS) entry which is preliminary data.</text>
</comment>
<dbReference type="RefSeq" id="WP_279641407.1">
    <property type="nucleotide sequence ID" value="NZ_JAOCAE010000006.1"/>
</dbReference>
<evidence type="ECO:0000256" key="1">
    <source>
        <dbReference type="SAM" id="Phobius"/>
    </source>
</evidence>
<keyword evidence="1" id="KW-1133">Transmembrane helix</keyword>
<organism evidence="2 3">
    <name type="scientific">Stutzerimonas stutzeri</name>
    <name type="common">Pseudomonas stutzeri</name>
    <dbReference type="NCBI Taxonomy" id="316"/>
    <lineage>
        <taxon>Bacteria</taxon>
        <taxon>Pseudomonadati</taxon>
        <taxon>Pseudomonadota</taxon>
        <taxon>Gammaproteobacteria</taxon>
        <taxon>Pseudomonadales</taxon>
        <taxon>Pseudomonadaceae</taxon>
        <taxon>Stutzerimonas</taxon>
    </lineage>
</organism>
<evidence type="ECO:0008006" key="4">
    <source>
        <dbReference type="Google" id="ProtNLM"/>
    </source>
</evidence>